<keyword evidence="2" id="KW-1185">Reference proteome</keyword>
<accession>A0A0K8MC79</accession>
<evidence type="ECO:0000313" key="2">
    <source>
        <dbReference type="Proteomes" id="UP000036771"/>
    </source>
</evidence>
<reference evidence="1 2" key="1">
    <citation type="submission" date="2015-03" db="EMBL/GenBank/DDBJ databases">
        <title>Caedibacter varicaedens, whole genome shotgun sequence.</title>
        <authorList>
            <person name="Suzuki H."/>
            <person name="Dapper A.L."/>
            <person name="Gibson A.K."/>
            <person name="Jackson C."/>
            <person name="Lee H."/>
            <person name="Pejaver V.R."/>
            <person name="Doak T."/>
            <person name="Lynch M."/>
        </authorList>
    </citation>
    <scope>NUCLEOTIDE SEQUENCE [LARGE SCALE GENOMIC DNA]</scope>
</reference>
<dbReference type="Pfam" id="PF05947">
    <property type="entry name" value="T6SS_TssF"/>
    <property type="match status" value="1"/>
</dbReference>
<organism evidence="1 2">
    <name type="scientific">Caedimonas varicaedens</name>
    <dbReference type="NCBI Taxonomy" id="1629334"/>
    <lineage>
        <taxon>Bacteria</taxon>
        <taxon>Pseudomonadati</taxon>
        <taxon>Pseudomonadota</taxon>
        <taxon>Alphaproteobacteria</taxon>
        <taxon>Holosporales</taxon>
        <taxon>Caedimonadaceae</taxon>
        <taxon>Caedimonas</taxon>
    </lineage>
</organism>
<evidence type="ECO:0008006" key="3">
    <source>
        <dbReference type="Google" id="ProtNLM"/>
    </source>
</evidence>
<dbReference type="InterPro" id="IPR010272">
    <property type="entry name" value="T6SS_TssF"/>
</dbReference>
<evidence type="ECO:0000313" key="1">
    <source>
        <dbReference type="EMBL" id="GAO97469.1"/>
    </source>
</evidence>
<gene>
    <name evidence="1" type="ORF">Cva_00101</name>
</gene>
<protein>
    <recommendedName>
        <fullName evidence="3">Type VI secretion protein</fullName>
    </recommendedName>
</protein>
<proteinExistence type="predicted"/>
<comment type="caution">
    <text evidence="1">The sequence shown here is derived from an EMBL/GenBank/DDBJ whole genome shotgun (WGS) entry which is preliminary data.</text>
</comment>
<dbReference type="EMBL" id="BBVC01000006">
    <property type="protein sequence ID" value="GAO97469.1"/>
    <property type="molecule type" value="Genomic_DNA"/>
</dbReference>
<dbReference type="PANTHER" id="PTHR35370:SF1">
    <property type="entry name" value="TYPE VI SECRETION SYSTEM COMPONENT TSSF1"/>
    <property type="match status" value="1"/>
</dbReference>
<dbReference type="AlphaFoldDB" id="A0A0K8MC79"/>
<name>A0A0K8MC79_9PROT</name>
<dbReference type="PANTHER" id="PTHR35370">
    <property type="entry name" value="CYTOPLASMIC PROTEIN-RELATED-RELATED"/>
    <property type="match status" value="1"/>
</dbReference>
<dbReference type="STRING" id="1629334.Cva_00101"/>
<dbReference type="NCBIfam" id="TIGR03359">
    <property type="entry name" value="VI_chp_6"/>
    <property type="match status" value="1"/>
</dbReference>
<sequence length="389" mass="44545">MGDPKNPDALYSLPSHSLVQVGFREEESVIPYPGHAHPGYRLMFEYFHFPEKFYFFDIKHIFLPQDTQDITFFISLSDNFTFKANDITGRNFKLHCAPIVNLFHKTSEPIRLDHHVHEYRLIADLKQEKTTEIHSILEVKANIDGSSRLETFNPYFSYSHQSLKEGESFWVSRRVPSLNPAFGGTDIFVSFVDQHMNPHAPPTHTLFANVSCTNRFLAHEIPVESVLEPEKENPAAQIVCLHRPTLQYYPATEGTSQWRLVSQLSLNHLSLSNAPTSLLAFREIVQLYADAQTSGALPELNAILKMQTSSVIRRFGIDAWRGFVTGTHIQLTADREKDVQKNLFLFTSVLNHFFALFASVNSFTELALYNQNHEVWKTWHPMAGNQPLL</sequence>
<dbReference type="Proteomes" id="UP000036771">
    <property type="component" value="Unassembled WGS sequence"/>
</dbReference>